<evidence type="ECO:0000256" key="4">
    <source>
        <dbReference type="ARBA" id="ARBA00022692"/>
    </source>
</evidence>
<keyword evidence="3 8" id="KW-0132">Cell division</keyword>
<evidence type="ECO:0000256" key="1">
    <source>
        <dbReference type="ARBA" id="ARBA00004401"/>
    </source>
</evidence>
<comment type="caution">
    <text evidence="10">The sequence shown here is derived from an EMBL/GenBank/DDBJ whole genome shotgun (WGS) entry which is preliminary data.</text>
</comment>
<comment type="subunit">
    <text evidence="8">Part of a complex composed of FtsB, FtsL and FtsQ.</text>
</comment>
<keyword evidence="11" id="KW-1185">Reference proteome</keyword>
<dbReference type="RefSeq" id="WP_249697806.1">
    <property type="nucleotide sequence ID" value="NZ_JAMFLX010000003.1"/>
</dbReference>
<dbReference type="EMBL" id="JAMFLX010000003">
    <property type="protein sequence ID" value="MCL6268977.1"/>
    <property type="molecule type" value="Genomic_DNA"/>
</dbReference>
<proteinExistence type="inferred from homology"/>
<dbReference type="PANTHER" id="PTHR37479:SF1">
    <property type="entry name" value="CELL DIVISION PROTEIN FTSL"/>
    <property type="match status" value="1"/>
</dbReference>
<keyword evidence="4 8" id="KW-0812">Transmembrane</keyword>
<dbReference type="InterPro" id="IPR011922">
    <property type="entry name" value="Cell_div_FtsL"/>
</dbReference>
<evidence type="ECO:0000313" key="11">
    <source>
        <dbReference type="Proteomes" id="UP001203338"/>
    </source>
</evidence>
<comment type="subcellular location">
    <subcellularLocation>
        <location evidence="8">Cell inner membrane</location>
        <topology evidence="8">Single-pass type II membrane protein</topology>
    </subcellularLocation>
    <subcellularLocation>
        <location evidence="1">Cell membrane</location>
        <topology evidence="1">Single-pass type II membrane protein</topology>
    </subcellularLocation>
    <text evidence="8">Localizes to the division septum where it forms a ring structure.</text>
</comment>
<evidence type="ECO:0000256" key="5">
    <source>
        <dbReference type="ARBA" id="ARBA00022989"/>
    </source>
</evidence>
<dbReference type="Pfam" id="PF04999">
    <property type="entry name" value="FtsL"/>
    <property type="match status" value="1"/>
</dbReference>
<sequence length="103" mass="11770">MSGRWLDFAPLQFLQGGIRWLPVVLGALVVVSAFAVVWSAHLNRVAFDQLQIELMRKNAIQEQWGQLLIQHSTLTAHKRIDKLAREQLEMEAPGKDRIIMVQP</sequence>
<evidence type="ECO:0000256" key="3">
    <source>
        <dbReference type="ARBA" id="ARBA00022618"/>
    </source>
</evidence>
<organism evidence="10 11">
    <name type="scientific">Parendozoicomonas callyspongiae</name>
    <dbReference type="NCBI Taxonomy" id="2942213"/>
    <lineage>
        <taxon>Bacteria</taxon>
        <taxon>Pseudomonadati</taxon>
        <taxon>Pseudomonadota</taxon>
        <taxon>Gammaproteobacteria</taxon>
        <taxon>Oceanospirillales</taxon>
        <taxon>Endozoicomonadaceae</taxon>
        <taxon>Parendozoicomonas</taxon>
    </lineage>
</organism>
<evidence type="ECO:0000256" key="7">
    <source>
        <dbReference type="ARBA" id="ARBA00023306"/>
    </source>
</evidence>
<evidence type="ECO:0000256" key="2">
    <source>
        <dbReference type="ARBA" id="ARBA00022475"/>
    </source>
</evidence>
<keyword evidence="5 8" id="KW-1133">Transmembrane helix</keyword>
<comment type="function">
    <text evidence="8">Essential cell division protein. May link together the upstream cell division proteins, which are predominantly cytoplasmic, with the downstream cell division proteins, which are predominantly periplasmic.</text>
</comment>
<evidence type="ECO:0000256" key="8">
    <source>
        <dbReference type="HAMAP-Rule" id="MF_00910"/>
    </source>
</evidence>
<dbReference type="GO" id="GO:0051301">
    <property type="term" value="P:cell division"/>
    <property type="evidence" value="ECO:0007669"/>
    <property type="project" value="UniProtKB-KW"/>
</dbReference>
<reference evidence="10 11" key="1">
    <citation type="submission" date="2022-05" db="EMBL/GenBank/DDBJ databases">
        <authorList>
            <person name="Park J.-S."/>
        </authorList>
    </citation>
    <scope>NUCLEOTIDE SEQUENCE [LARGE SCALE GENOMIC DNA]</scope>
    <source>
        <strain evidence="10 11">2012CJ34-2</strain>
    </source>
</reference>
<evidence type="ECO:0000256" key="9">
    <source>
        <dbReference type="NCBIfam" id="TIGR02209"/>
    </source>
</evidence>
<keyword evidence="6 8" id="KW-0472">Membrane</keyword>
<keyword evidence="7 8" id="KW-0131">Cell cycle</keyword>
<evidence type="ECO:0000256" key="6">
    <source>
        <dbReference type="ARBA" id="ARBA00023136"/>
    </source>
</evidence>
<dbReference type="NCBIfam" id="TIGR02209">
    <property type="entry name" value="ftsL_broad"/>
    <property type="match status" value="1"/>
</dbReference>
<name>A0ABT0PC65_9GAMM</name>
<dbReference type="PANTHER" id="PTHR37479">
    <property type="entry name" value="CELL DIVISION PROTEIN FTSL"/>
    <property type="match status" value="1"/>
</dbReference>
<evidence type="ECO:0000313" key="10">
    <source>
        <dbReference type="EMBL" id="MCL6268977.1"/>
    </source>
</evidence>
<dbReference type="HAMAP" id="MF_00910">
    <property type="entry name" value="FtsL"/>
    <property type="match status" value="1"/>
</dbReference>
<accession>A0ABT0PC65</accession>
<protein>
    <recommendedName>
        <fullName evidence="8 9">Cell division protein FtsL</fullName>
    </recommendedName>
</protein>
<dbReference type="Proteomes" id="UP001203338">
    <property type="component" value="Unassembled WGS sequence"/>
</dbReference>
<feature type="transmembrane region" description="Helical" evidence="8">
    <location>
        <begin position="20"/>
        <end position="40"/>
    </location>
</feature>
<gene>
    <name evidence="8 10" type="primary">ftsL</name>
    <name evidence="10" type="ORF">M3P05_03345</name>
</gene>
<comment type="similarity">
    <text evidence="8">Belongs to the FtsL family.</text>
</comment>
<keyword evidence="2 8" id="KW-1003">Cell membrane</keyword>
<keyword evidence="8" id="KW-0997">Cell inner membrane</keyword>